<reference evidence="6" key="1">
    <citation type="journal article" date="2019" name="Int. J. Syst. Evol. Microbiol.">
        <title>The Global Catalogue of Microorganisms (GCM) 10K type strain sequencing project: providing services to taxonomists for standard genome sequencing and annotation.</title>
        <authorList>
            <consortium name="The Broad Institute Genomics Platform"/>
            <consortium name="The Broad Institute Genome Sequencing Center for Infectious Disease"/>
            <person name="Wu L."/>
            <person name="Ma J."/>
        </authorList>
    </citation>
    <scope>NUCLEOTIDE SEQUENCE [LARGE SCALE GENOMIC DNA]</scope>
    <source>
        <strain evidence="6">KCTC 52487</strain>
    </source>
</reference>
<dbReference type="InterPro" id="IPR031100">
    <property type="entry name" value="LOG_fam"/>
</dbReference>
<dbReference type="PANTHER" id="PTHR31223:SF70">
    <property type="entry name" value="LOG FAMILY PROTEIN YJL055W"/>
    <property type="match status" value="1"/>
</dbReference>
<evidence type="ECO:0000256" key="2">
    <source>
        <dbReference type="ARBA" id="ARBA00006763"/>
    </source>
</evidence>
<comment type="caution">
    <text evidence="5">The sequence shown here is derived from an EMBL/GenBank/DDBJ whole genome shotgun (WGS) entry which is preliminary data.</text>
</comment>
<dbReference type="NCBIfam" id="TIGR00730">
    <property type="entry name" value="Rossman fold protein, TIGR00730 family"/>
    <property type="match status" value="1"/>
</dbReference>
<dbReference type="Pfam" id="PF03641">
    <property type="entry name" value="Lysine_decarbox"/>
    <property type="match status" value="1"/>
</dbReference>
<dbReference type="EMBL" id="JBHRSV010000001">
    <property type="protein sequence ID" value="MFC2925111.1"/>
    <property type="molecule type" value="Genomic_DNA"/>
</dbReference>
<name>A0ABV6ZUJ1_9PROT</name>
<keyword evidence="6" id="KW-1185">Reference proteome</keyword>
<organism evidence="5 6">
    <name type="scientific">Hyphobacterium vulgare</name>
    <dbReference type="NCBI Taxonomy" id="1736751"/>
    <lineage>
        <taxon>Bacteria</taxon>
        <taxon>Pseudomonadati</taxon>
        <taxon>Pseudomonadota</taxon>
        <taxon>Alphaproteobacteria</taxon>
        <taxon>Maricaulales</taxon>
        <taxon>Maricaulaceae</taxon>
        <taxon>Hyphobacterium</taxon>
    </lineage>
</organism>
<dbReference type="InterPro" id="IPR005269">
    <property type="entry name" value="LOG"/>
</dbReference>
<dbReference type="PANTHER" id="PTHR31223">
    <property type="entry name" value="LOG FAMILY PROTEIN YJL055W"/>
    <property type="match status" value="1"/>
</dbReference>
<evidence type="ECO:0000313" key="6">
    <source>
        <dbReference type="Proteomes" id="UP001595379"/>
    </source>
</evidence>
<sequence>MAKIWSIGVFCGSASGVSPAYAANARKAGGAIARHGARLVYGGGDVGLMAASALAALDAGGPVLGVIPEFMISREGLLEKAETRIVTTMSSRKNILIAESDGFLILPGGVGTLEEIFDVLSRNRLGLQKKPVAFLNVDGFWDPLFKLMRKTEDEGFTPQGFSSGVLIESDPDTAVAHLMDALNHGESRHPDDERVNF</sequence>
<keyword evidence="4" id="KW-0732">Signal</keyword>
<accession>A0ABV6ZUJ1</accession>
<comment type="catalytic activity">
    <reaction evidence="1">
        <text>AMP + H2O = D-ribose 5-phosphate + adenine</text>
        <dbReference type="Rhea" id="RHEA:20129"/>
        <dbReference type="ChEBI" id="CHEBI:15377"/>
        <dbReference type="ChEBI" id="CHEBI:16708"/>
        <dbReference type="ChEBI" id="CHEBI:78346"/>
        <dbReference type="ChEBI" id="CHEBI:456215"/>
        <dbReference type="EC" id="3.2.2.4"/>
    </reaction>
</comment>
<feature type="chain" id="PRO_5045298092" description="Cytokinin riboside 5'-monophosphate phosphoribohydrolase" evidence="4">
    <location>
        <begin position="23"/>
        <end position="197"/>
    </location>
</feature>
<keyword evidence="3" id="KW-0378">Hydrolase</keyword>
<keyword evidence="3" id="KW-0203">Cytokinin biosynthesis</keyword>
<evidence type="ECO:0000256" key="3">
    <source>
        <dbReference type="RuleBase" id="RU363015"/>
    </source>
</evidence>
<dbReference type="EC" id="3.2.2.n1" evidence="3"/>
<evidence type="ECO:0000256" key="4">
    <source>
        <dbReference type="SAM" id="SignalP"/>
    </source>
</evidence>
<gene>
    <name evidence="5" type="ORF">ACFOOR_03230</name>
</gene>
<evidence type="ECO:0000256" key="1">
    <source>
        <dbReference type="ARBA" id="ARBA00000274"/>
    </source>
</evidence>
<dbReference type="SUPFAM" id="SSF102405">
    <property type="entry name" value="MCP/YpsA-like"/>
    <property type="match status" value="1"/>
</dbReference>
<protein>
    <recommendedName>
        <fullName evidence="3">Cytokinin riboside 5'-monophosphate phosphoribohydrolase</fullName>
        <ecNumber evidence="3">3.2.2.n1</ecNumber>
    </recommendedName>
</protein>
<dbReference type="Gene3D" id="3.40.50.450">
    <property type="match status" value="1"/>
</dbReference>
<dbReference type="RefSeq" id="WP_343163991.1">
    <property type="nucleotide sequence ID" value="NZ_JBHRSV010000001.1"/>
</dbReference>
<dbReference type="Proteomes" id="UP001595379">
    <property type="component" value="Unassembled WGS sequence"/>
</dbReference>
<evidence type="ECO:0000313" key="5">
    <source>
        <dbReference type="EMBL" id="MFC2925111.1"/>
    </source>
</evidence>
<comment type="similarity">
    <text evidence="2 3">Belongs to the LOG family.</text>
</comment>
<feature type="signal peptide" evidence="4">
    <location>
        <begin position="1"/>
        <end position="22"/>
    </location>
</feature>
<proteinExistence type="inferred from homology"/>